<dbReference type="Proteomes" id="UP000199019">
    <property type="component" value="Unassembled WGS sequence"/>
</dbReference>
<keyword evidence="2" id="KW-0804">Transcription</keyword>
<dbReference type="Gene3D" id="3.40.50.300">
    <property type="entry name" value="P-loop containing nucleotide triphosphate hydrolases"/>
    <property type="match status" value="1"/>
</dbReference>
<dbReference type="OrthoDB" id="9775547at2"/>
<protein>
    <submittedName>
        <fullName evidence="3">FaeA-like protein</fullName>
    </submittedName>
</protein>
<accession>A0A1H9S6Z7</accession>
<keyword evidence="4" id="KW-1185">Reference proteome</keyword>
<gene>
    <name evidence="3" type="ORF">SAMN05216199_1264</name>
</gene>
<organism evidence="3 4">
    <name type="scientific">Pedococcus cremeus</name>
    <dbReference type="NCBI Taxonomy" id="587636"/>
    <lineage>
        <taxon>Bacteria</taxon>
        <taxon>Bacillati</taxon>
        <taxon>Actinomycetota</taxon>
        <taxon>Actinomycetes</taxon>
        <taxon>Micrococcales</taxon>
        <taxon>Intrasporangiaceae</taxon>
        <taxon>Pedococcus</taxon>
    </lineage>
</organism>
<dbReference type="SUPFAM" id="SSF46785">
    <property type="entry name" value="Winged helix' DNA-binding domain"/>
    <property type="match status" value="1"/>
</dbReference>
<keyword evidence="1" id="KW-0805">Transcription regulation</keyword>
<dbReference type="EMBL" id="FOHB01000001">
    <property type="protein sequence ID" value="SER80143.1"/>
    <property type="molecule type" value="Genomic_DNA"/>
</dbReference>
<dbReference type="InterPro" id="IPR036388">
    <property type="entry name" value="WH-like_DNA-bd_sf"/>
</dbReference>
<dbReference type="AlphaFoldDB" id="A0A1H9S6Z7"/>
<proteinExistence type="predicted"/>
<evidence type="ECO:0000313" key="4">
    <source>
        <dbReference type="Proteomes" id="UP000199019"/>
    </source>
</evidence>
<name>A0A1H9S6Z7_9MICO</name>
<reference evidence="4" key="1">
    <citation type="submission" date="2016-10" db="EMBL/GenBank/DDBJ databases">
        <authorList>
            <person name="Varghese N."/>
            <person name="Submissions S."/>
        </authorList>
    </citation>
    <scope>NUCLEOTIDE SEQUENCE [LARGE SCALE GENOMIC DNA]</scope>
    <source>
        <strain evidence="4">CGMCC 1.6963</strain>
    </source>
</reference>
<dbReference type="InterPro" id="IPR006793">
    <property type="entry name" value="FaeA"/>
</dbReference>
<dbReference type="Gene3D" id="1.10.10.10">
    <property type="entry name" value="Winged helix-like DNA-binding domain superfamily/Winged helix DNA-binding domain"/>
    <property type="match status" value="1"/>
</dbReference>
<dbReference type="GO" id="GO:0006355">
    <property type="term" value="P:regulation of DNA-templated transcription"/>
    <property type="evidence" value="ECO:0007669"/>
    <property type="project" value="InterPro"/>
</dbReference>
<evidence type="ECO:0000256" key="2">
    <source>
        <dbReference type="ARBA" id="ARBA00023163"/>
    </source>
</evidence>
<dbReference type="InterPro" id="IPR027417">
    <property type="entry name" value="P-loop_NTPase"/>
</dbReference>
<sequence>MYGTEYDNPSTPDPHAFDILDLVKTGDWLDAQDFPPLRWAVYGLIPEGFGLLTGPPKAGKSWCAFGVALAISSGGSAFGKIATGKPRPVLYLALEDGNARLQWRARQLLDGNPIPALLHTVTSAHPNQVIPLIEAWMGVHGDAQPLVLLDTLGKVMPPAQPGEGAYQRDYRIGSRLKALADAHPGSTLLVIHHIRKAAGEDWMDSTSGTNGLNGAADFTINLHRARNSGSGVIRVTGRDVVESEFAVTSADGRWTLDGSTLAEAAQAAEMARATADLGDKSAEVVEFVNTKPDGVKAADVASACGMEPHTARTYLARLAESGRIAKTGRGTYTPVASVASVAFEGGTQQAQHMQQTPTGLSDDVPVPSERCADCGGLFCRCEVA</sequence>
<dbReference type="RefSeq" id="WP_091756260.1">
    <property type="nucleotide sequence ID" value="NZ_FOHB01000001.1"/>
</dbReference>
<dbReference type="Pfam" id="PF04703">
    <property type="entry name" value="FaeA"/>
    <property type="match status" value="1"/>
</dbReference>
<dbReference type="STRING" id="587636.SAMN05216199_1264"/>
<evidence type="ECO:0000313" key="3">
    <source>
        <dbReference type="EMBL" id="SER80143.1"/>
    </source>
</evidence>
<evidence type="ECO:0000256" key="1">
    <source>
        <dbReference type="ARBA" id="ARBA00023015"/>
    </source>
</evidence>
<dbReference type="Pfam" id="PF13481">
    <property type="entry name" value="AAA_25"/>
    <property type="match status" value="1"/>
</dbReference>
<dbReference type="InterPro" id="IPR036390">
    <property type="entry name" value="WH_DNA-bd_sf"/>
</dbReference>
<dbReference type="SUPFAM" id="SSF52540">
    <property type="entry name" value="P-loop containing nucleoside triphosphate hydrolases"/>
    <property type="match status" value="1"/>
</dbReference>